<dbReference type="EMBL" id="JAPWTJ010000070">
    <property type="protein sequence ID" value="KAJ8983551.1"/>
    <property type="molecule type" value="Genomic_DNA"/>
</dbReference>
<gene>
    <name evidence="1" type="ORF">NQ317_006596</name>
</gene>
<organism evidence="1 2">
    <name type="scientific">Molorchus minor</name>
    <dbReference type="NCBI Taxonomy" id="1323400"/>
    <lineage>
        <taxon>Eukaryota</taxon>
        <taxon>Metazoa</taxon>
        <taxon>Ecdysozoa</taxon>
        <taxon>Arthropoda</taxon>
        <taxon>Hexapoda</taxon>
        <taxon>Insecta</taxon>
        <taxon>Pterygota</taxon>
        <taxon>Neoptera</taxon>
        <taxon>Endopterygota</taxon>
        <taxon>Coleoptera</taxon>
        <taxon>Polyphaga</taxon>
        <taxon>Cucujiformia</taxon>
        <taxon>Chrysomeloidea</taxon>
        <taxon>Cerambycidae</taxon>
        <taxon>Lamiinae</taxon>
        <taxon>Monochamini</taxon>
        <taxon>Molorchus</taxon>
    </lineage>
</organism>
<evidence type="ECO:0000313" key="2">
    <source>
        <dbReference type="Proteomes" id="UP001162164"/>
    </source>
</evidence>
<dbReference type="Proteomes" id="UP001162164">
    <property type="component" value="Unassembled WGS sequence"/>
</dbReference>
<sequence length="33" mass="3629">MEMPSNVGHATRCSTTHARTISTKLKLMKTLAL</sequence>
<name>A0ABQ9JYW8_9CUCU</name>
<keyword evidence="2" id="KW-1185">Reference proteome</keyword>
<reference evidence="1" key="1">
    <citation type="journal article" date="2023" name="Insect Mol. Biol.">
        <title>Genome sequencing provides insights into the evolution of gene families encoding plant cell wall-degrading enzymes in longhorned beetles.</title>
        <authorList>
            <person name="Shin N.R."/>
            <person name="Okamura Y."/>
            <person name="Kirsch R."/>
            <person name="Pauchet Y."/>
        </authorList>
    </citation>
    <scope>NUCLEOTIDE SEQUENCE</scope>
    <source>
        <strain evidence="1">MMC_N1</strain>
    </source>
</reference>
<proteinExistence type="predicted"/>
<accession>A0ABQ9JYW8</accession>
<protein>
    <submittedName>
        <fullName evidence="1">Uncharacterized protein</fullName>
    </submittedName>
</protein>
<comment type="caution">
    <text evidence="1">The sequence shown here is derived from an EMBL/GenBank/DDBJ whole genome shotgun (WGS) entry which is preliminary data.</text>
</comment>
<evidence type="ECO:0000313" key="1">
    <source>
        <dbReference type="EMBL" id="KAJ8983551.1"/>
    </source>
</evidence>